<dbReference type="EMBL" id="CP003984">
    <property type="protein sequence ID" value="AII86428.1"/>
    <property type="molecule type" value="Genomic_DNA"/>
</dbReference>
<dbReference type="InterPro" id="IPR000620">
    <property type="entry name" value="EamA_dom"/>
</dbReference>
<feature type="transmembrane region" description="Helical" evidence="6">
    <location>
        <begin position="269"/>
        <end position="290"/>
    </location>
</feature>
<dbReference type="Proteomes" id="UP000028680">
    <property type="component" value="Chromosome"/>
</dbReference>
<evidence type="ECO:0000256" key="4">
    <source>
        <dbReference type="ARBA" id="ARBA00022989"/>
    </source>
</evidence>
<feature type="domain" description="EamA" evidence="7">
    <location>
        <begin position="7"/>
        <end position="135"/>
    </location>
</feature>
<gene>
    <name evidence="8" type="ORF">RCA23_c08720</name>
</gene>
<comment type="subcellular location">
    <subcellularLocation>
        <location evidence="1">Cell membrane</location>
        <topology evidence="1">Multi-pass membrane protein</topology>
    </subcellularLocation>
</comment>
<evidence type="ECO:0000256" key="3">
    <source>
        <dbReference type="ARBA" id="ARBA00022692"/>
    </source>
</evidence>
<dbReference type="SUPFAM" id="SSF103481">
    <property type="entry name" value="Multidrug resistance efflux transporter EmrE"/>
    <property type="match status" value="2"/>
</dbReference>
<evidence type="ECO:0000313" key="9">
    <source>
        <dbReference type="Proteomes" id="UP000028680"/>
    </source>
</evidence>
<proteinExistence type="predicted"/>
<keyword evidence="4 6" id="KW-1133">Transmembrane helix</keyword>
<feature type="transmembrane region" description="Helical" evidence="6">
    <location>
        <begin position="91"/>
        <end position="111"/>
    </location>
</feature>
<evidence type="ECO:0000256" key="2">
    <source>
        <dbReference type="ARBA" id="ARBA00022475"/>
    </source>
</evidence>
<keyword evidence="9" id="KW-1185">Reference proteome</keyword>
<dbReference type="GO" id="GO:0005886">
    <property type="term" value="C:plasma membrane"/>
    <property type="evidence" value="ECO:0007669"/>
    <property type="project" value="UniProtKB-SubCell"/>
</dbReference>
<feature type="transmembrane region" description="Helical" evidence="6">
    <location>
        <begin position="178"/>
        <end position="199"/>
    </location>
</feature>
<feature type="transmembrane region" description="Helical" evidence="6">
    <location>
        <begin position="118"/>
        <end position="136"/>
    </location>
</feature>
<feature type="transmembrane region" description="Helical" evidence="6">
    <location>
        <begin position="7"/>
        <end position="26"/>
    </location>
</feature>
<keyword evidence="2" id="KW-1003">Cell membrane</keyword>
<evidence type="ECO:0000256" key="5">
    <source>
        <dbReference type="ARBA" id="ARBA00023136"/>
    </source>
</evidence>
<feature type="transmembrane region" description="Helical" evidence="6">
    <location>
        <begin position="32"/>
        <end position="55"/>
    </location>
</feature>
<accession>A0AAN0RHT6</accession>
<dbReference type="PANTHER" id="PTHR32322">
    <property type="entry name" value="INNER MEMBRANE TRANSPORTER"/>
    <property type="match status" value="1"/>
</dbReference>
<dbReference type="InterPro" id="IPR050638">
    <property type="entry name" value="AA-Vitamin_Transporters"/>
</dbReference>
<feature type="transmembrane region" description="Helical" evidence="6">
    <location>
        <begin position="211"/>
        <end position="232"/>
    </location>
</feature>
<feature type="transmembrane region" description="Helical" evidence="6">
    <location>
        <begin position="148"/>
        <end position="169"/>
    </location>
</feature>
<dbReference type="AlphaFoldDB" id="A0AAN0RHT6"/>
<dbReference type="PANTHER" id="PTHR32322:SF18">
    <property type="entry name" value="S-ADENOSYLMETHIONINE_S-ADENOSYLHOMOCYSTEINE TRANSPORTER"/>
    <property type="match status" value="1"/>
</dbReference>
<dbReference type="GeneID" id="93367469"/>
<evidence type="ECO:0000313" key="8">
    <source>
        <dbReference type="EMBL" id="AII86428.1"/>
    </source>
</evidence>
<feature type="domain" description="EamA" evidence="7">
    <location>
        <begin position="150"/>
        <end position="286"/>
    </location>
</feature>
<dbReference type="Pfam" id="PF00892">
    <property type="entry name" value="EamA"/>
    <property type="match status" value="2"/>
</dbReference>
<keyword evidence="3 6" id="KW-0812">Transmembrane</keyword>
<protein>
    <submittedName>
        <fullName evidence="8">Integral membrane protein DUF6</fullName>
    </submittedName>
</protein>
<dbReference type="RefSeq" id="WP_044049276.1">
    <property type="nucleotide sequence ID" value="NZ_CP003984.1"/>
</dbReference>
<feature type="transmembrane region" description="Helical" evidence="6">
    <location>
        <begin position="67"/>
        <end position="85"/>
    </location>
</feature>
<sequence>MFQSHAAMLGFSMLIGGSFSFGSMIANDISPVALTAVRFGLAACIMGLIAFFTGAITQRAMQASWRYFILGGTFGIYFTLMFEGLKSATPISTAAVFTLMPAMSSLLGFIILKQKIRLHGLVAILIGTIGSVWVIFRADILAIAQFKVGTGELIYFLGCIAHAFLPILFRQLNRGENAIMVTFGMLTSGTIILSIYGAPEILQTNWTGLPLLIWGTIIYLAVFATSLSFLCLQFASMHLPATNVMAYTYLTPIWVLVWERLLDHENPPIWISGGIALSIISVVILLCTSLKSRT</sequence>
<evidence type="ECO:0000256" key="6">
    <source>
        <dbReference type="SAM" id="Phobius"/>
    </source>
</evidence>
<feature type="transmembrane region" description="Helical" evidence="6">
    <location>
        <begin position="239"/>
        <end position="257"/>
    </location>
</feature>
<dbReference type="KEGG" id="ptp:RCA23_c08720"/>
<reference evidence="8 9" key="1">
    <citation type="journal article" date="2014" name="ISME J.">
        <title>Adaptation of an abundant Roseobacter RCA organism to pelagic systems revealed by genomic and transcriptomic analyses.</title>
        <authorList>
            <person name="Voget S."/>
            <person name="Wemheuer B."/>
            <person name="Brinkhoff T."/>
            <person name="Vollmers J."/>
            <person name="Dietrich S."/>
            <person name="Giebel H.A."/>
            <person name="Beardsley C."/>
            <person name="Sardemann C."/>
            <person name="Bakenhus I."/>
            <person name="Billerbeck S."/>
            <person name="Daniel R."/>
            <person name="Simon M."/>
        </authorList>
    </citation>
    <scope>NUCLEOTIDE SEQUENCE [LARGE SCALE GENOMIC DNA]</scope>
    <source>
        <strain evidence="8 9">RCA23</strain>
    </source>
</reference>
<keyword evidence="5 6" id="KW-0472">Membrane</keyword>
<evidence type="ECO:0000259" key="7">
    <source>
        <dbReference type="Pfam" id="PF00892"/>
    </source>
</evidence>
<name>A0AAN0RHT6_9RHOB</name>
<organism evidence="8 9">
    <name type="scientific">Planktomarina temperata RCA23</name>
    <dbReference type="NCBI Taxonomy" id="666509"/>
    <lineage>
        <taxon>Bacteria</taxon>
        <taxon>Pseudomonadati</taxon>
        <taxon>Pseudomonadota</taxon>
        <taxon>Alphaproteobacteria</taxon>
        <taxon>Rhodobacterales</taxon>
        <taxon>Paracoccaceae</taxon>
        <taxon>Planktomarina</taxon>
    </lineage>
</organism>
<evidence type="ECO:0000256" key="1">
    <source>
        <dbReference type="ARBA" id="ARBA00004651"/>
    </source>
</evidence>
<dbReference type="InterPro" id="IPR037185">
    <property type="entry name" value="EmrE-like"/>
</dbReference>